<dbReference type="EMBL" id="JTDF01022302">
    <property type="protein sequence ID" value="KAF8560689.1"/>
    <property type="molecule type" value="Genomic_DNA"/>
</dbReference>
<evidence type="ECO:0000313" key="2">
    <source>
        <dbReference type="Proteomes" id="UP000699462"/>
    </source>
</evidence>
<comment type="caution">
    <text evidence="1">The sequence shown here is derived from an EMBL/GenBank/DDBJ whole genome shotgun (WGS) entry which is preliminary data.</text>
</comment>
<evidence type="ECO:0000313" key="1">
    <source>
        <dbReference type="EMBL" id="KAF8560689.1"/>
    </source>
</evidence>
<dbReference type="Proteomes" id="UP000699462">
    <property type="component" value="Unassembled WGS sequence"/>
</dbReference>
<evidence type="ECO:0008006" key="3">
    <source>
        <dbReference type="Google" id="ProtNLM"/>
    </source>
</evidence>
<dbReference type="AlphaFoldDB" id="A0A8T0CYF9"/>
<keyword evidence="2" id="KW-1185">Reference proteome</keyword>
<reference evidence="1 2" key="1">
    <citation type="submission" date="2019-07" db="EMBL/GenBank/DDBJ databases">
        <title>Annotation for the trematode Paragonimus westermani.</title>
        <authorList>
            <person name="Choi Y.-J."/>
        </authorList>
    </citation>
    <scope>NUCLEOTIDE SEQUENCE [LARGE SCALE GENOMIC DNA]</scope>
    <source>
        <strain evidence="1">180907_Pwestermani</strain>
    </source>
</reference>
<proteinExistence type="predicted"/>
<sequence length="219" mass="24298">MQNSSFVLILPAESDDIVDLGWTVQLVSALRAGAIPVLVGNKVLPLEDTIPWNRAVLHLSDSQLSDIVHMLSSVSESHVLELQRQRYLKDRSSQVASLLLSVSQRMHLKQPLAKTVASRVVYESFRQTNELRPTRPTCSFTRLDSGGLVDPFWSYCTTPWDPPHSSMNMHSSPVDGEGGLNSDSHTINFLPTIPVEKFTGEPCKSVCLKYGLHLFNTGL</sequence>
<protein>
    <recommendedName>
        <fullName evidence="3">Exostosin GT47 domain-containing protein</fullName>
    </recommendedName>
</protein>
<organism evidence="1 2">
    <name type="scientific">Paragonimus westermani</name>
    <dbReference type="NCBI Taxonomy" id="34504"/>
    <lineage>
        <taxon>Eukaryota</taxon>
        <taxon>Metazoa</taxon>
        <taxon>Spiralia</taxon>
        <taxon>Lophotrochozoa</taxon>
        <taxon>Platyhelminthes</taxon>
        <taxon>Trematoda</taxon>
        <taxon>Digenea</taxon>
        <taxon>Plagiorchiida</taxon>
        <taxon>Troglotremata</taxon>
        <taxon>Troglotrematidae</taxon>
        <taxon>Paragonimus</taxon>
    </lineage>
</organism>
<gene>
    <name evidence="1" type="ORF">P879_09808</name>
</gene>
<name>A0A8T0CYF9_9TREM</name>
<accession>A0A8T0CYF9</accession>